<dbReference type="SMART" id="SM00147">
    <property type="entry name" value="RasGEF"/>
    <property type="match status" value="1"/>
</dbReference>
<feature type="domain" description="Ras-GEF" evidence="4">
    <location>
        <begin position="421"/>
        <end position="655"/>
    </location>
</feature>
<evidence type="ECO:0000256" key="3">
    <source>
        <dbReference type="SAM" id="MobiDB-lite"/>
    </source>
</evidence>
<name>A0ABQ8Y236_9EUKA</name>
<accession>A0ABQ8Y236</accession>
<feature type="compositionally biased region" description="Basic and acidic residues" evidence="3">
    <location>
        <begin position="190"/>
        <end position="237"/>
    </location>
</feature>
<dbReference type="PANTHER" id="PTHR23113">
    <property type="entry name" value="GUANINE NUCLEOTIDE EXCHANGE FACTOR"/>
    <property type="match status" value="1"/>
</dbReference>
<evidence type="ECO:0000259" key="4">
    <source>
        <dbReference type="PROSITE" id="PS50009"/>
    </source>
</evidence>
<evidence type="ECO:0000256" key="2">
    <source>
        <dbReference type="PROSITE-ProRule" id="PRU00168"/>
    </source>
</evidence>
<dbReference type="PROSITE" id="PS50009">
    <property type="entry name" value="RASGEF_CAT"/>
    <property type="match status" value="1"/>
</dbReference>
<gene>
    <name evidence="5" type="ORF">M0813_25471</name>
</gene>
<dbReference type="Pfam" id="PF00617">
    <property type="entry name" value="RasGEF"/>
    <property type="match status" value="1"/>
</dbReference>
<protein>
    <submittedName>
        <fullName evidence="5">Guanine nucleotide exchange factor</fullName>
    </submittedName>
</protein>
<dbReference type="InterPro" id="IPR023578">
    <property type="entry name" value="Ras_GEF_dom_sf"/>
</dbReference>
<dbReference type="Proteomes" id="UP001150062">
    <property type="component" value="Unassembled WGS sequence"/>
</dbReference>
<feature type="compositionally biased region" description="Basic and acidic residues" evidence="3">
    <location>
        <begin position="165"/>
        <end position="180"/>
    </location>
</feature>
<dbReference type="InterPro" id="IPR008937">
    <property type="entry name" value="Ras-like_GEF"/>
</dbReference>
<dbReference type="SUPFAM" id="SSF48366">
    <property type="entry name" value="Ras GEF"/>
    <property type="match status" value="1"/>
</dbReference>
<evidence type="ECO:0000313" key="5">
    <source>
        <dbReference type="EMBL" id="KAJ6238888.1"/>
    </source>
</evidence>
<dbReference type="EMBL" id="JAOAOG010000231">
    <property type="protein sequence ID" value="KAJ6238888.1"/>
    <property type="molecule type" value="Genomic_DNA"/>
</dbReference>
<keyword evidence="6" id="KW-1185">Reference proteome</keyword>
<feature type="region of interest" description="Disordered" evidence="3">
    <location>
        <begin position="165"/>
        <end position="237"/>
    </location>
</feature>
<dbReference type="CDD" id="cd00155">
    <property type="entry name" value="RasGEF"/>
    <property type="match status" value="1"/>
</dbReference>
<keyword evidence="1 2" id="KW-0344">Guanine-nucleotide releasing factor</keyword>
<dbReference type="PANTHER" id="PTHR23113:SF368">
    <property type="entry name" value="CELL DIVISION CONTROL PROTEIN 25"/>
    <property type="match status" value="1"/>
</dbReference>
<sequence length="663" mass="78378">MIFYPFEKNSNIKEQKETKKPFHRTHSAISLITFFAQVLESDENKEESLNKPQEKKLKIKNNEEKKNKKLTKQLKSFERTYSTNSQAEISSFRIPKHEKKTSIHVGLEKVREKRATILKKRSRERIGKKKQVTPLKEQISEKKINNLFLDKGLYFTRVSTTVSSKEELTKIEKEGEKEKEKEEEEEEEEEHKKEKETKTDNDTKNGTEDEKKPEPEQETKVETQPKDLEKEKVKDQKTKTNLENEQCFLELKAAIKCVQQMIEKEEKTKKGLKVIVSCYDKNDKSSIKAIDYITQSTKSVHLLEIFLKQLFYNYLNLKINLKKDLNTYAIATNETRYASHRKLLSFKKFDLIKVIKAGKSTNKRNWIGEVNGIKGLFGAADVHLPEIIDDEYVEYNKKKKPPVSIIPKNINWKYFTIFEIDPKEVARQITIKEFGAYKKIQFSELLKQSWNKKNRWWRAKNVRNMIQRFNELSFWICTMILITEKLEDRITVVEYFLDLAKCLRKLNNFNCLMAVISALRSIPIQRLTFTFEELGDHHEKILTQIDEIFNSEHAFKNYRKALNEAFDNQKPLIPFLGIHLTDLTFLDDTAEDLDKNGELSLEKMETMSKAIMHILQYQTREYQLKPVFKLQHYFKVYPAMDSESLYNMSLKREPRGCDYEDLD</sequence>
<dbReference type="InterPro" id="IPR001895">
    <property type="entry name" value="RASGEF_cat_dom"/>
</dbReference>
<organism evidence="5 6">
    <name type="scientific">Anaeramoeba flamelloides</name>
    <dbReference type="NCBI Taxonomy" id="1746091"/>
    <lineage>
        <taxon>Eukaryota</taxon>
        <taxon>Metamonada</taxon>
        <taxon>Anaeramoebidae</taxon>
        <taxon>Anaeramoeba</taxon>
    </lineage>
</organism>
<reference evidence="5" key="1">
    <citation type="submission" date="2022-08" db="EMBL/GenBank/DDBJ databases">
        <title>Novel sulfate-reducing endosymbionts in the free-living metamonad Anaeramoeba.</title>
        <authorList>
            <person name="Jerlstrom-Hultqvist J."/>
            <person name="Cepicka I."/>
            <person name="Gallot-Lavallee L."/>
            <person name="Salas-Leiva D."/>
            <person name="Curtis B.A."/>
            <person name="Zahonova K."/>
            <person name="Pipaliya S."/>
            <person name="Dacks J."/>
            <person name="Roger A.J."/>
        </authorList>
    </citation>
    <scope>NUCLEOTIDE SEQUENCE</scope>
    <source>
        <strain evidence="5">Schooner1</strain>
    </source>
</reference>
<proteinExistence type="predicted"/>
<evidence type="ECO:0000256" key="1">
    <source>
        <dbReference type="ARBA" id="ARBA00022658"/>
    </source>
</evidence>
<evidence type="ECO:0000313" key="6">
    <source>
        <dbReference type="Proteomes" id="UP001150062"/>
    </source>
</evidence>
<comment type="caution">
    <text evidence="5">The sequence shown here is derived from an EMBL/GenBank/DDBJ whole genome shotgun (WGS) entry which is preliminary data.</text>
</comment>
<dbReference type="InterPro" id="IPR036964">
    <property type="entry name" value="RASGEF_cat_dom_sf"/>
</dbReference>
<dbReference type="Gene3D" id="1.10.840.10">
    <property type="entry name" value="Ras guanine-nucleotide exchange factors catalytic domain"/>
    <property type="match status" value="1"/>
</dbReference>